<evidence type="ECO:0000256" key="1">
    <source>
        <dbReference type="SAM" id="Coils"/>
    </source>
</evidence>
<protein>
    <submittedName>
        <fullName evidence="3">Uncharacterized protein</fullName>
    </submittedName>
</protein>
<organism evidence="3 4">
    <name type="scientific">Opisthorchis viverrini</name>
    <name type="common">Southeast Asian liver fluke</name>
    <dbReference type="NCBI Taxonomy" id="6198"/>
    <lineage>
        <taxon>Eukaryota</taxon>
        <taxon>Metazoa</taxon>
        <taxon>Spiralia</taxon>
        <taxon>Lophotrochozoa</taxon>
        <taxon>Platyhelminthes</taxon>
        <taxon>Trematoda</taxon>
        <taxon>Digenea</taxon>
        <taxon>Opisthorchiida</taxon>
        <taxon>Opisthorchiata</taxon>
        <taxon>Opisthorchiidae</taxon>
        <taxon>Opisthorchis</taxon>
    </lineage>
</organism>
<proteinExistence type="predicted"/>
<sequence>MSRGQLHVVLHPTPSLDQSTAAKRIRTKAYWEEHDYYSSDEDTFTDRTGHVERKRLNRIRQLGVEGREAEEAERRAAENATATRPYSAQRLDNATLLTVLAELEKVGEEIVSLEEKLEKINKALLFLSLIDHFWLCGKNGKISQLSLWGAYVFDLLSFLYTEFTPQGPNPSELDELETYMKALKSALLFLSLIDHFWLCGKNGKISQLSLWGAYVFDLLSFLYTEFTPQGPNPSELDELETYMKALKSGAPSRKERLKLRSQLFTLRQREMRLFQQAGLPQPRQRVKLITTDGEEGEERVPVVEKTVRADAAAAVRAAKRKLQEDTGAAASREVASEQGPKNARLLRNEIKRSLAGHRTVQQSDYTHYVSEDQPFEVEEDDDEEVEAATGHSTLGDRPNPNSPALPSLETDSKTSNKDDLEIITGSKIPTEHSVDGFVAHEHKPAVDTATKPMGDSKDSLVADTCSLRPTLGPTVPSDVELLPSRKSRVKQPQPDVYEQADSDYVTWVPPTGEFFPLHTNLFKAHDVIFYGTATGCIAL</sequence>
<feature type="region of interest" description="Disordered" evidence="2">
    <location>
        <begin position="375"/>
        <end position="418"/>
    </location>
</feature>
<feature type="region of interest" description="Disordered" evidence="2">
    <location>
        <begin position="324"/>
        <end position="343"/>
    </location>
</feature>
<gene>
    <name evidence="3" type="ORF">X801_06013</name>
</gene>
<accession>A0A1S8WUC9</accession>
<keyword evidence="4" id="KW-1185">Reference proteome</keyword>
<dbReference type="AlphaFoldDB" id="A0A1S8WUC9"/>
<feature type="coiled-coil region" evidence="1">
    <location>
        <begin position="96"/>
        <end position="123"/>
    </location>
</feature>
<evidence type="ECO:0000313" key="4">
    <source>
        <dbReference type="Proteomes" id="UP000243686"/>
    </source>
</evidence>
<evidence type="ECO:0000256" key="2">
    <source>
        <dbReference type="SAM" id="MobiDB-lite"/>
    </source>
</evidence>
<reference evidence="3 4" key="1">
    <citation type="submission" date="2015-03" db="EMBL/GenBank/DDBJ databases">
        <title>Draft genome of the nematode, Opisthorchis viverrini.</title>
        <authorList>
            <person name="Mitreva M."/>
        </authorList>
    </citation>
    <scope>NUCLEOTIDE SEQUENCE [LARGE SCALE GENOMIC DNA]</scope>
    <source>
        <strain evidence="3">Khon Kaen</strain>
    </source>
</reference>
<keyword evidence="1" id="KW-0175">Coiled coil</keyword>
<dbReference type="Proteomes" id="UP000243686">
    <property type="component" value="Unassembled WGS sequence"/>
</dbReference>
<evidence type="ECO:0000313" key="3">
    <source>
        <dbReference type="EMBL" id="OON18139.1"/>
    </source>
</evidence>
<feature type="compositionally biased region" description="Acidic residues" evidence="2">
    <location>
        <begin position="375"/>
        <end position="386"/>
    </location>
</feature>
<dbReference type="EMBL" id="KV894497">
    <property type="protein sequence ID" value="OON18139.1"/>
    <property type="molecule type" value="Genomic_DNA"/>
</dbReference>
<name>A0A1S8WUC9_OPIVI</name>